<evidence type="ECO:0000313" key="1">
    <source>
        <dbReference type="EMBL" id="CCC52820.1"/>
    </source>
</evidence>
<gene>
    <name evidence="1" type="ORF">TVY486_1103040</name>
</gene>
<protein>
    <recommendedName>
        <fullName evidence="2">SKP1 component POZ domain-containing protein</fullName>
    </recommendedName>
</protein>
<accession>G0UAI7</accession>
<dbReference type="OMA" id="CLVAYMK"/>
<dbReference type="EMBL" id="HE573027">
    <property type="protein sequence ID" value="CCC52820.1"/>
    <property type="molecule type" value="Genomic_DNA"/>
</dbReference>
<organism evidence="1">
    <name type="scientific">Trypanosoma vivax (strain Y486)</name>
    <dbReference type="NCBI Taxonomy" id="1055687"/>
    <lineage>
        <taxon>Eukaryota</taxon>
        <taxon>Discoba</taxon>
        <taxon>Euglenozoa</taxon>
        <taxon>Kinetoplastea</taxon>
        <taxon>Metakinetoplastina</taxon>
        <taxon>Trypanosomatida</taxon>
        <taxon>Trypanosomatidae</taxon>
        <taxon>Trypanosoma</taxon>
        <taxon>Duttonella</taxon>
    </lineage>
</organism>
<reference evidence="1" key="1">
    <citation type="journal article" date="2012" name="Proc. Natl. Acad. Sci. U.S.A.">
        <title>Antigenic diversity is generated by distinct evolutionary mechanisms in African trypanosome species.</title>
        <authorList>
            <person name="Jackson A.P."/>
            <person name="Berry A."/>
            <person name="Aslett M."/>
            <person name="Allison H.C."/>
            <person name="Burton P."/>
            <person name="Vavrova-Anderson J."/>
            <person name="Brown R."/>
            <person name="Browne H."/>
            <person name="Corton N."/>
            <person name="Hauser H."/>
            <person name="Gamble J."/>
            <person name="Gilderthorp R."/>
            <person name="Marcello L."/>
            <person name="McQuillan J."/>
            <person name="Otto T.D."/>
            <person name="Quail M.A."/>
            <person name="Sanders M.J."/>
            <person name="van Tonder A."/>
            <person name="Ginger M.L."/>
            <person name="Field M.C."/>
            <person name="Barry J.D."/>
            <person name="Hertz-Fowler C."/>
            <person name="Berriman M."/>
        </authorList>
    </citation>
    <scope>NUCLEOTIDE SEQUENCE</scope>
    <source>
        <strain evidence="1">Y486</strain>
    </source>
</reference>
<sequence>MSSFTLISAAGERVAVPLEPGVVCQSLWLQAAVDAGEEEGIVPVSHSEALKCLVEYMVLQAKQEACEMKQERLLTMPCTTSCPCSSEGLGYDMHAMLPPSDVAFLDACCGQWDFHGQALLLELLVTADYLAHNRLKEACAIYIGCRLMSSTESDILGWFPGEASAMSSLDEASGELLLSDAERLRILKEMKKIIVVGDSK</sequence>
<name>G0UAI7_TRYVY</name>
<evidence type="ECO:0008006" key="2">
    <source>
        <dbReference type="Google" id="ProtNLM"/>
    </source>
</evidence>
<dbReference type="AlphaFoldDB" id="G0UAI7"/>
<proteinExistence type="predicted"/>
<dbReference type="VEuPathDB" id="TriTrypDB:TvY486_1103040"/>